<dbReference type="PANTHER" id="PTHR45641:SF19">
    <property type="entry name" value="NEPHROCYSTIN-3"/>
    <property type="match status" value="1"/>
</dbReference>
<gene>
    <name evidence="4" type="ORF">CYCCA115_LOCUS5167</name>
</gene>
<dbReference type="PROSITE" id="PS50005">
    <property type="entry name" value="TPR"/>
    <property type="match status" value="2"/>
</dbReference>
<dbReference type="InterPro" id="IPR011990">
    <property type="entry name" value="TPR-like_helical_dom_sf"/>
</dbReference>
<evidence type="ECO:0000256" key="1">
    <source>
        <dbReference type="ARBA" id="ARBA00022737"/>
    </source>
</evidence>
<proteinExistence type="predicted"/>
<dbReference type="SUPFAM" id="SSF48452">
    <property type="entry name" value="TPR-like"/>
    <property type="match status" value="3"/>
</dbReference>
<comment type="caution">
    <text evidence="4">The sequence shown here is derived from an EMBL/GenBank/DDBJ whole genome shotgun (WGS) entry which is preliminary data.</text>
</comment>
<accession>A0AAD2FJV5</accession>
<dbReference type="Pfam" id="PF13181">
    <property type="entry name" value="TPR_8"/>
    <property type="match status" value="1"/>
</dbReference>
<organism evidence="4 5">
    <name type="scientific">Cylindrotheca closterium</name>
    <dbReference type="NCBI Taxonomy" id="2856"/>
    <lineage>
        <taxon>Eukaryota</taxon>
        <taxon>Sar</taxon>
        <taxon>Stramenopiles</taxon>
        <taxon>Ochrophyta</taxon>
        <taxon>Bacillariophyta</taxon>
        <taxon>Bacillariophyceae</taxon>
        <taxon>Bacillariophycidae</taxon>
        <taxon>Bacillariales</taxon>
        <taxon>Bacillariaceae</taxon>
        <taxon>Cylindrotheca</taxon>
    </lineage>
</organism>
<dbReference type="EMBL" id="CAKOGP040000557">
    <property type="protein sequence ID" value="CAJ1936389.1"/>
    <property type="molecule type" value="Genomic_DNA"/>
</dbReference>
<evidence type="ECO:0008006" key="6">
    <source>
        <dbReference type="Google" id="ProtNLM"/>
    </source>
</evidence>
<evidence type="ECO:0000256" key="2">
    <source>
        <dbReference type="ARBA" id="ARBA00022803"/>
    </source>
</evidence>
<keyword evidence="5" id="KW-1185">Reference proteome</keyword>
<reference evidence="4" key="1">
    <citation type="submission" date="2023-08" db="EMBL/GenBank/DDBJ databases">
        <authorList>
            <person name="Audoor S."/>
            <person name="Bilcke G."/>
        </authorList>
    </citation>
    <scope>NUCLEOTIDE SEQUENCE</scope>
</reference>
<keyword evidence="2 3" id="KW-0802">TPR repeat</keyword>
<evidence type="ECO:0000256" key="3">
    <source>
        <dbReference type="PROSITE-ProRule" id="PRU00339"/>
    </source>
</evidence>
<evidence type="ECO:0000313" key="5">
    <source>
        <dbReference type="Proteomes" id="UP001295423"/>
    </source>
</evidence>
<dbReference type="PANTHER" id="PTHR45641">
    <property type="entry name" value="TETRATRICOPEPTIDE REPEAT PROTEIN (AFU_ORTHOLOGUE AFUA_6G03870)"/>
    <property type="match status" value="1"/>
</dbReference>
<dbReference type="Pfam" id="PF13424">
    <property type="entry name" value="TPR_12"/>
    <property type="match status" value="1"/>
</dbReference>
<feature type="repeat" description="TPR" evidence="3">
    <location>
        <begin position="376"/>
        <end position="409"/>
    </location>
</feature>
<protein>
    <recommendedName>
        <fullName evidence="6">Tetratricopeptide repeat protein</fullName>
    </recommendedName>
</protein>
<sequence>MTDEASESSEALLKTKVDEYYELCGLFREKINAHEKMKKELKLFAKQCRDTAIFLRLGGLRKEGNRLLEVMSDMNKYLESGLMPEKIYDEFLPVSKPEQIDVEPNTDISTVAHTAAIETNDGLWYEDDEIVPSDDLDSIAEMRNKGNFDLAANSLGRIVEKNPTDSTKFRLTLGNVYRAAGKLEYALAQYNEAIWSGTLSNQEESEARRQMGTIYRNLGSYEEARNSFEKAVVLLDEDQHLDKAGVYNDLAMWNWRLGKFEMMEVDINNSMKAIGGNVGLREHMRAIDGLQMFMDPVVKETSMDATFKAIEEKIKANEGLCNAVLELGESGVVPNAYNNQGLLELERFEYGKAAACFKKSYIIRKLKHGGEAPVIAYAWMNFGKVFDIQAMYEQALHCYQKANAIFEQRLKPDHLLCGEMNNIQGILCMICKKLDLAKQNFDTALEIYSKHLAEGDHKDWIILGAAAAQSENDPAPAFPTSGLQDKPNWLTKIEQSSSMVYETSCGRDTPSLANLYNNMGNMMISMGYHHDADVYYRKSLHIKNSTLQHDNHPSKVFTRHNMKVTRQERIPKSRIVV</sequence>
<dbReference type="Gene3D" id="1.25.40.10">
    <property type="entry name" value="Tetratricopeptide repeat domain"/>
    <property type="match status" value="3"/>
</dbReference>
<keyword evidence="1" id="KW-0677">Repeat</keyword>
<dbReference type="SMART" id="SM00028">
    <property type="entry name" value="TPR"/>
    <property type="match status" value="7"/>
</dbReference>
<dbReference type="Proteomes" id="UP001295423">
    <property type="component" value="Unassembled WGS sequence"/>
</dbReference>
<evidence type="ECO:0000313" key="4">
    <source>
        <dbReference type="EMBL" id="CAJ1936389.1"/>
    </source>
</evidence>
<dbReference type="Pfam" id="PF13374">
    <property type="entry name" value="TPR_10"/>
    <property type="match status" value="1"/>
</dbReference>
<dbReference type="InterPro" id="IPR019734">
    <property type="entry name" value="TPR_rpt"/>
</dbReference>
<dbReference type="AlphaFoldDB" id="A0AAD2FJV5"/>
<feature type="repeat" description="TPR" evidence="3">
    <location>
        <begin position="205"/>
        <end position="238"/>
    </location>
</feature>
<name>A0AAD2FJV5_9STRA</name>